<protein>
    <submittedName>
        <fullName evidence="1">Uncharacterized protein</fullName>
    </submittedName>
</protein>
<dbReference type="CDD" id="cd21809">
    <property type="entry name" value="ABC-2_lan_permease-like"/>
    <property type="match status" value="1"/>
</dbReference>
<dbReference type="EMBL" id="CP016699">
    <property type="protein sequence ID" value="ARD97422.1"/>
    <property type="molecule type" value="Genomic_DNA"/>
</dbReference>
<geneLocation type="plasmid" evidence="2">
    <name>p275a</name>
</geneLocation>
<dbReference type="Proteomes" id="UP000192085">
    <property type="component" value="Plasmid p275A"/>
</dbReference>
<dbReference type="Pfam" id="PF12730">
    <property type="entry name" value="ABC2_membrane_4"/>
    <property type="match status" value="1"/>
</dbReference>
<dbReference type="AlphaFoldDB" id="A0A1V0NBX6"/>
<accession>A0A1V0NBX6</accession>
<gene>
    <name evidence="1" type="ORF">LL275_pA075</name>
</gene>
<evidence type="ECO:0000313" key="2">
    <source>
        <dbReference type="Proteomes" id="UP000192085"/>
    </source>
</evidence>
<reference evidence="1 2" key="1">
    <citation type="journal article" date="2017" name="BMC Genomics">
        <title>Comparative and functional genomics of the Lactococcus lactis taxon; insights into evolution and niche adaptation.</title>
        <authorList>
            <person name="Kelleher P."/>
            <person name="Bottacini F."/>
            <person name="Mahony J."/>
            <person name="Kilcawley K.N."/>
            <person name="van Sinderen D."/>
        </authorList>
    </citation>
    <scope>NUCLEOTIDE SEQUENCE [LARGE SCALE GENOMIC DNA]</scope>
    <source>
        <strain evidence="1 2">275</strain>
        <plasmid evidence="2">p275a</plasmid>
    </source>
</reference>
<evidence type="ECO:0000313" key="1">
    <source>
        <dbReference type="EMBL" id="ARD97422.1"/>
    </source>
</evidence>
<keyword evidence="1" id="KW-0614">Plasmid</keyword>
<organism evidence="1 2">
    <name type="scientific">Lactococcus lactis subsp. lactis</name>
    <name type="common">Streptococcus lactis</name>
    <dbReference type="NCBI Taxonomy" id="1360"/>
    <lineage>
        <taxon>Bacteria</taxon>
        <taxon>Bacillati</taxon>
        <taxon>Bacillota</taxon>
        <taxon>Bacilli</taxon>
        <taxon>Lactobacillales</taxon>
        <taxon>Streptococcaceae</taxon>
        <taxon>Lactococcus</taxon>
    </lineage>
</organism>
<dbReference type="RefSeq" id="WP_032398591.1">
    <property type="nucleotide sequence ID" value="NZ_BJMA01000055.1"/>
</dbReference>
<proteinExistence type="predicted"/>
<sequence>MNFLSLVTIEFKKIKRSKILFVFLIAAIILWLPSIFNGELNFNTGVGISPEYNLFIQGTMGASWFLYPASMVVATLLLNQIERNNNGNLKMRSLPLNMWSLYLAKFVVLLALAAIQLLIVVGLYYASTAIISQTQDYNFFLSPFFVLKEIGLIYVSAIPMLAVFWLISSKIKTPIFAIGLSLASIVPSVLLINTKVWFLYPMCYPFFVVVSEYGKLATNLSTSTIELIPWIPVAALITFICLLLGKIERR</sequence>
<name>A0A1V0NBX6_LACLL</name>